<accession>A0A5B8MI48</accession>
<dbReference type="NCBIfam" id="TIGR03692">
    <property type="entry name" value="ATP_dep_HslV"/>
    <property type="match status" value="1"/>
</dbReference>
<proteinExistence type="inferred from homology"/>
<dbReference type="InterPro" id="IPR001353">
    <property type="entry name" value="Proteasome_sua/b"/>
</dbReference>
<gene>
    <name evidence="6" type="ORF">A3770_02p15700</name>
</gene>
<dbReference type="AlphaFoldDB" id="A0A5B8MI48"/>
<organism evidence="6 7">
    <name type="scientific">Chloropicon primus</name>
    <dbReference type="NCBI Taxonomy" id="1764295"/>
    <lineage>
        <taxon>Eukaryota</taxon>
        <taxon>Viridiplantae</taxon>
        <taxon>Chlorophyta</taxon>
        <taxon>Chloropicophyceae</taxon>
        <taxon>Chloropicales</taxon>
        <taxon>Chloropicaceae</taxon>
        <taxon>Chloropicon</taxon>
    </lineage>
</organism>
<dbReference type="STRING" id="1764295.A0A5B8MI48"/>
<comment type="similarity">
    <text evidence="1">Belongs to the peptidase T1B family. HslV subfamily.</text>
</comment>
<dbReference type="InterPro" id="IPR022281">
    <property type="entry name" value="ATP-dep_Prtase_HsIV_su"/>
</dbReference>
<dbReference type="InterPro" id="IPR023333">
    <property type="entry name" value="Proteasome_suB-type"/>
</dbReference>
<protein>
    <submittedName>
        <fullName evidence="6">Subunit HslV of ATP-dependent protease</fullName>
    </submittedName>
</protein>
<dbReference type="PANTHER" id="PTHR32194:SF7">
    <property type="entry name" value="ATP-DEPENDENT PROTEASE SUBUNIT HSLV"/>
    <property type="match status" value="1"/>
</dbReference>
<dbReference type="GO" id="GO:0005839">
    <property type="term" value="C:proteasome core complex"/>
    <property type="evidence" value="ECO:0007669"/>
    <property type="project" value="InterPro"/>
</dbReference>
<dbReference type="EMBL" id="CP031035">
    <property type="protein sequence ID" value="QDZ19052.1"/>
    <property type="molecule type" value="Genomic_DNA"/>
</dbReference>
<dbReference type="OrthoDB" id="276825at2759"/>
<dbReference type="GO" id="GO:0051603">
    <property type="term" value="P:proteolysis involved in protein catabolic process"/>
    <property type="evidence" value="ECO:0007669"/>
    <property type="project" value="InterPro"/>
</dbReference>
<dbReference type="Gene3D" id="3.60.20.10">
    <property type="entry name" value="Glutamine Phosphoribosylpyrophosphate, subunit 1, domain 1"/>
    <property type="match status" value="1"/>
</dbReference>
<evidence type="ECO:0000313" key="6">
    <source>
        <dbReference type="EMBL" id="QDZ19052.1"/>
    </source>
</evidence>
<keyword evidence="2 6" id="KW-0645">Protease</keyword>
<evidence type="ECO:0000256" key="1">
    <source>
        <dbReference type="ARBA" id="ARBA00006053"/>
    </source>
</evidence>
<dbReference type="PROSITE" id="PS51476">
    <property type="entry name" value="PROTEASOME_BETA_2"/>
    <property type="match status" value="1"/>
</dbReference>
<keyword evidence="4" id="KW-0378">Hydrolase</keyword>
<keyword evidence="3" id="KW-0888">Threonine protease</keyword>
<keyword evidence="7" id="KW-1185">Reference proteome</keyword>
<reference evidence="6 7" key="1">
    <citation type="submission" date="2018-07" db="EMBL/GenBank/DDBJ databases">
        <title>The complete nuclear genome of the prasinophyte Chloropicon primus (CCMP1205).</title>
        <authorList>
            <person name="Pombert J.-F."/>
            <person name="Otis C."/>
            <person name="Turmel M."/>
            <person name="Lemieux C."/>
        </authorList>
    </citation>
    <scope>NUCLEOTIDE SEQUENCE [LARGE SCALE GENOMIC DNA]</scope>
    <source>
        <strain evidence="6 7">CCMP1205</strain>
    </source>
</reference>
<evidence type="ECO:0000313" key="7">
    <source>
        <dbReference type="Proteomes" id="UP000316726"/>
    </source>
</evidence>
<dbReference type="CDD" id="cd01913">
    <property type="entry name" value="protease_HslV"/>
    <property type="match status" value="1"/>
</dbReference>
<dbReference type="Pfam" id="PF00227">
    <property type="entry name" value="Proteasome"/>
    <property type="match status" value="1"/>
</dbReference>
<dbReference type="Proteomes" id="UP000316726">
    <property type="component" value="Chromosome 2"/>
</dbReference>
<feature type="region of interest" description="Disordered" evidence="5">
    <location>
        <begin position="246"/>
        <end position="272"/>
    </location>
</feature>
<feature type="compositionally biased region" description="Basic and acidic residues" evidence="5">
    <location>
        <begin position="260"/>
        <end position="272"/>
    </location>
</feature>
<evidence type="ECO:0000256" key="5">
    <source>
        <dbReference type="SAM" id="MobiDB-lite"/>
    </source>
</evidence>
<dbReference type="SUPFAM" id="SSF56235">
    <property type="entry name" value="N-terminal nucleophile aminohydrolases (Ntn hydrolases)"/>
    <property type="match status" value="1"/>
</dbReference>
<evidence type="ECO:0000256" key="2">
    <source>
        <dbReference type="ARBA" id="ARBA00022670"/>
    </source>
</evidence>
<dbReference type="NCBIfam" id="NF003964">
    <property type="entry name" value="PRK05456.1"/>
    <property type="match status" value="1"/>
</dbReference>
<evidence type="ECO:0000256" key="4">
    <source>
        <dbReference type="ARBA" id="ARBA00022801"/>
    </source>
</evidence>
<name>A0A5B8MI48_9CHLO</name>
<evidence type="ECO:0000256" key="3">
    <source>
        <dbReference type="ARBA" id="ARBA00022698"/>
    </source>
</evidence>
<sequence length="272" mass="28950">MLGGARQLAWRAARGLGTLLDSAAPGAAAFRPPAQASLFGLGHTTLHDVDNDVRRPSRQALSSYARGNADGYCGTTILCVQKEGQTVLIGDGQVTAGHEVIKHHVRKVRRIGESGVIGGFAGSTADALTLYERLEGKLEEYPGQLRRASVELAKAWRTEKYLRRLDAVMIVADKDCMLEITGNGDVIEPDHGVLAVGSGGTYAFAAARALLDVEGLSAMDIAEKSMRIAADICIYTNDKFTVECLPEAASEEEGGDEAEEGKQSEDSTKGED</sequence>
<dbReference type="GO" id="GO:0004298">
    <property type="term" value="F:threonine-type endopeptidase activity"/>
    <property type="evidence" value="ECO:0007669"/>
    <property type="project" value="UniProtKB-KW"/>
</dbReference>
<feature type="compositionally biased region" description="Acidic residues" evidence="5">
    <location>
        <begin position="249"/>
        <end position="259"/>
    </location>
</feature>
<dbReference type="PANTHER" id="PTHR32194">
    <property type="entry name" value="METALLOPROTEASE TLDD"/>
    <property type="match status" value="1"/>
</dbReference>
<dbReference type="InterPro" id="IPR029055">
    <property type="entry name" value="Ntn_hydrolases_N"/>
</dbReference>
<dbReference type="GO" id="GO:0009376">
    <property type="term" value="C:HslUV protease complex"/>
    <property type="evidence" value="ECO:0007669"/>
    <property type="project" value="InterPro"/>
</dbReference>